<feature type="compositionally biased region" description="Acidic residues" evidence="1">
    <location>
        <begin position="64"/>
        <end position="74"/>
    </location>
</feature>
<comment type="caution">
    <text evidence="2">The sequence shown here is derived from an EMBL/GenBank/DDBJ whole genome shotgun (WGS) entry which is preliminary data.</text>
</comment>
<sequence>MEYFDPTGDILMVVASTQVGSNNRKRDLTVELIDKCGPSLVVGRMADIYTLGQIVVERAVSSGSDEEEEEEEEERDSHHPQISIEHSPPTATARKASAPAILHSRIMQKIQHGGPARRHTDLSPCISPQTSPRHSAMGMSPSTSPRASPSGVRRGLRQQGRKIGRTPTLHPRITMKGQFQDFSLLEVNVDDAIQYGHRLAAHSRASVFFMETSLLTDGETDIEILNSQSGTKYLHSLLPCSAAVAAACVSSVLRETDDSEDALLHQFSHALSLWCVAVEEAGSHANQHGTLLPGTMRQSLIDALHYLTESHVRSAANLSLYCMRTGRPSQGTPPILDST</sequence>
<proteinExistence type="predicted"/>
<keyword evidence="3" id="KW-1185">Reference proteome</keyword>
<reference evidence="2" key="1">
    <citation type="submission" date="2023-03" db="EMBL/GenBank/DDBJ databases">
        <authorList>
            <person name="Steffen K."/>
            <person name="Cardenas P."/>
        </authorList>
    </citation>
    <scope>NUCLEOTIDE SEQUENCE</scope>
</reference>
<dbReference type="EMBL" id="CASHTH010003384">
    <property type="protein sequence ID" value="CAI8044203.1"/>
    <property type="molecule type" value="Genomic_DNA"/>
</dbReference>
<feature type="region of interest" description="Disordered" evidence="1">
    <location>
        <begin position="110"/>
        <end position="168"/>
    </location>
</feature>
<protein>
    <submittedName>
        <fullName evidence="2">Uncharacterized protein</fullName>
    </submittedName>
</protein>
<evidence type="ECO:0000313" key="2">
    <source>
        <dbReference type="EMBL" id="CAI8044203.1"/>
    </source>
</evidence>
<organism evidence="2 3">
    <name type="scientific">Geodia barretti</name>
    <name type="common">Barrett's horny sponge</name>
    <dbReference type="NCBI Taxonomy" id="519541"/>
    <lineage>
        <taxon>Eukaryota</taxon>
        <taxon>Metazoa</taxon>
        <taxon>Porifera</taxon>
        <taxon>Demospongiae</taxon>
        <taxon>Heteroscleromorpha</taxon>
        <taxon>Tetractinellida</taxon>
        <taxon>Astrophorina</taxon>
        <taxon>Geodiidae</taxon>
        <taxon>Geodia</taxon>
    </lineage>
</organism>
<evidence type="ECO:0000256" key="1">
    <source>
        <dbReference type="SAM" id="MobiDB-lite"/>
    </source>
</evidence>
<dbReference type="AlphaFoldDB" id="A0AA35TA29"/>
<evidence type="ECO:0000313" key="3">
    <source>
        <dbReference type="Proteomes" id="UP001174909"/>
    </source>
</evidence>
<feature type="region of interest" description="Disordered" evidence="1">
    <location>
        <begin position="60"/>
        <end position="97"/>
    </location>
</feature>
<feature type="compositionally biased region" description="Basic residues" evidence="1">
    <location>
        <begin position="154"/>
        <end position="164"/>
    </location>
</feature>
<dbReference type="Proteomes" id="UP001174909">
    <property type="component" value="Unassembled WGS sequence"/>
</dbReference>
<gene>
    <name evidence="2" type="ORF">GBAR_LOCUS24543</name>
</gene>
<accession>A0AA35TA29</accession>
<name>A0AA35TA29_GEOBA</name>